<protein>
    <recommendedName>
        <fullName evidence="2">Glycosyltransferase 2-like domain-containing protein</fullName>
    </recommendedName>
</protein>
<dbReference type="PANTHER" id="PTHR43179">
    <property type="entry name" value="RHAMNOSYLTRANSFERASE WBBL"/>
    <property type="match status" value="1"/>
</dbReference>
<dbReference type="AlphaFoldDB" id="A0A0G0WIC8"/>
<name>A0A0G0WIC8_9BACT</name>
<evidence type="ECO:0000313" key="3">
    <source>
        <dbReference type="EMBL" id="KKS12620.1"/>
    </source>
</evidence>
<feature type="domain" description="Glycosyltransferase 2-like" evidence="2">
    <location>
        <begin position="5"/>
        <end position="185"/>
    </location>
</feature>
<evidence type="ECO:0000313" key="4">
    <source>
        <dbReference type="Proteomes" id="UP000034753"/>
    </source>
</evidence>
<organism evidence="3 4">
    <name type="scientific">Candidatus Daviesbacteria bacterium GW2011_GWB1_41_5</name>
    <dbReference type="NCBI Taxonomy" id="1618429"/>
    <lineage>
        <taxon>Bacteria</taxon>
        <taxon>Candidatus Daviesiibacteriota</taxon>
    </lineage>
</organism>
<keyword evidence="1" id="KW-1133">Transmembrane helix</keyword>
<dbReference type="SUPFAM" id="SSF53448">
    <property type="entry name" value="Nucleotide-diphospho-sugar transferases"/>
    <property type="match status" value="1"/>
</dbReference>
<proteinExistence type="predicted"/>
<evidence type="ECO:0000259" key="2">
    <source>
        <dbReference type="Pfam" id="PF00535"/>
    </source>
</evidence>
<keyword evidence="1" id="KW-0812">Transmembrane</keyword>
<keyword evidence="1" id="KW-0472">Membrane</keyword>
<feature type="transmembrane region" description="Helical" evidence="1">
    <location>
        <begin position="259"/>
        <end position="278"/>
    </location>
</feature>
<gene>
    <name evidence="3" type="ORF">UU67_C0047G0002</name>
</gene>
<accession>A0A0G0WIC8</accession>
<dbReference type="InterPro" id="IPR001173">
    <property type="entry name" value="Glyco_trans_2-like"/>
</dbReference>
<dbReference type="InterPro" id="IPR029044">
    <property type="entry name" value="Nucleotide-diphossugar_trans"/>
</dbReference>
<dbReference type="CDD" id="cd04186">
    <property type="entry name" value="GT_2_like_c"/>
    <property type="match status" value="1"/>
</dbReference>
<dbReference type="Pfam" id="PF00535">
    <property type="entry name" value="Glycos_transf_2"/>
    <property type="match status" value="1"/>
</dbReference>
<dbReference type="Proteomes" id="UP000034753">
    <property type="component" value="Unassembled WGS sequence"/>
</dbReference>
<comment type="caution">
    <text evidence="3">The sequence shown here is derived from an EMBL/GenBank/DDBJ whole genome shotgun (WGS) entry which is preliminary data.</text>
</comment>
<evidence type="ECO:0000256" key="1">
    <source>
        <dbReference type="SAM" id="Phobius"/>
    </source>
</evidence>
<reference evidence="3 4" key="1">
    <citation type="journal article" date="2015" name="Nature">
        <title>rRNA introns, odd ribosomes, and small enigmatic genomes across a large radiation of phyla.</title>
        <authorList>
            <person name="Brown C.T."/>
            <person name="Hug L.A."/>
            <person name="Thomas B.C."/>
            <person name="Sharon I."/>
            <person name="Castelle C.J."/>
            <person name="Singh A."/>
            <person name="Wilkins M.J."/>
            <person name="Williams K.H."/>
            <person name="Banfield J.F."/>
        </authorList>
    </citation>
    <scope>NUCLEOTIDE SEQUENCE [LARGE SCALE GENOMIC DNA]</scope>
</reference>
<dbReference type="EMBL" id="LCBN01000047">
    <property type="protein sequence ID" value="KKS12620.1"/>
    <property type="molecule type" value="Genomic_DNA"/>
</dbReference>
<dbReference type="PANTHER" id="PTHR43179:SF7">
    <property type="entry name" value="RHAMNOSYLTRANSFERASE WBBL"/>
    <property type="match status" value="1"/>
</dbReference>
<dbReference type="Gene3D" id="3.90.550.10">
    <property type="entry name" value="Spore Coat Polysaccharide Biosynthesis Protein SpsA, Chain A"/>
    <property type="match status" value="1"/>
</dbReference>
<sequence>MNNVSVIVLSYNTKDITDECLKRVKEADPAEVIVVDNASTDGSPEMIKKKYPSFKLIVSKINTGFAGGNNIGMEASTKQHILLLNSDAYIEKDTIYKALQYFETHPDCAVLGCKLVLPNGRMQPSAGFLPTPLNTVLWISGLARFPFFDKFARPIHPKDKTFFTKAREVEWVMGAFFILKREVFEETHGFDGSIFMYGEEVEWCKRIRNKGFKTFYVPNFQITHLDKASSKFEVEKPLLNEIKGVVRFFKKHYAEKYPLIKAVLLISLCMRLMVFIILGKWQRVRAYKDALGIL</sequence>